<evidence type="ECO:0000313" key="2">
    <source>
        <dbReference type="EMBL" id="KAJ4962082.1"/>
    </source>
</evidence>
<proteinExistence type="predicted"/>
<dbReference type="EMBL" id="JAMYWD010000009">
    <property type="protein sequence ID" value="KAJ4962082.1"/>
    <property type="molecule type" value="Genomic_DNA"/>
</dbReference>
<organism evidence="2 3">
    <name type="scientific">Protea cynaroides</name>
    <dbReference type="NCBI Taxonomy" id="273540"/>
    <lineage>
        <taxon>Eukaryota</taxon>
        <taxon>Viridiplantae</taxon>
        <taxon>Streptophyta</taxon>
        <taxon>Embryophyta</taxon>
        <taxon>Tracheophyta</taxon>
        <taxon>Spermatophyta</taxon>
        <taxon>Magnoliopsida</taxon>
        <taxon>Proteales</taxon>
        <taxon>Proteaceae</taxon>
        <taxon>Protea</taxon>
    </lineage>
</organism>
<dbReference type="Proteomes" id="UP001141806">
    <property type="component" value="Unassembled WGS sequence"/>
</dbReference>
<dbReference type="AlphaFoldDB" id="A0A9Q0HDK4"/>
<feature type="compositionally biased region" description="Basic and acidic residues" evidence="1">
    <location>
        <begin position="14"/>
        <end position="25"/>
    </location>
</feature>
<keyword evidence="3" id="KW-1185">Reference proteome</keyword>
<comment type="caution">
    <text evidence="2">The sequence shown here is derived from an EMBL/GenBank/DDBJ whole genome shotgun (WGS) entry which is preliminary data.</text>
</comment>
<gene>
    <name evidence="2" type="ORF">NE237_021992</name>
</gene>
<evidence type="ECO:0000256" key="1">
    <source>
        <dbReference type="SAM" id="MobiDB-lite"/>
    </source>
</evidence>
<feature type="region of interest" description="Disordered" evidence="1">
    <location>
        <begin position="1"/>
        <end position="111"/>
    </location>
</feature>
<accession>A0A9Q0HDK4</accession>
<protein>
    <submittedName>
        <fullName evidence="2">Uncharacterized protein</fullName>
    </submittedName>
</protein>
<name>A0A9Q0HDK4_9MAGN</name>
<feature type="compositionally biased region" description="Basic and acidic residues" evidence="1">
    <location>
        <begin position="101"/>
        <end position="111"/>
    </location>
</feature>
<sequence>MVRTYKQAKSLNSRGEEQSKTEHYNRPTQWLAAQECESHKPAVEGGPMPTGSENGAPAESVMWKGALAPAPSGEKGPGAYELIGSRGSFDGPGAADLSLESDERFEGLNHR</sequence>
<evidence type="ECO:0000313" key="3">
    <source>
        <dbReference type="Proteomes" id="UP001141806"/>
    </source>
</evidence>
<reference evidence="2" key="1">
    <citation type="journal article" date="2023" name="Plant J.">
        <title>The genome of the king protea, Protea cynaroides.</title>
        <authorList>
            <person name="Chang J."/>
            <person name="Duong T.A."/>
            <person name="Schoeman C."/>
            <person name="Ma X."/>
            <person name="Roodt D."/>
            <person name="Barker N."/>
            <person name="Li Z."/>
            <person name="Van de Peer Y."/>
            <person name="Mizrachi E."/>
        </authorList>
    </citation>
    <scope>NUCLEOTIDE SEQUENCE</scope>
    <source>
        <tissue evidence="2">Young leaves</tissue>
    </source>
</reference>